<sequence length="391" mass="44487">MPSGNDRTDDNLSRHRFVMEEVTLLSRRHDLAAYSHVRAAEPFLLVKEMAEWPFFQRFSCLNTAEAKLRSLASAAPNRIIQYAYLRGVNRQFTYTKGAHQRLRMVHGPLARFVETCARSKNSTYYMQAQQIPEIAAGIPEMSKLHCEGINSPMLFWLGNSGQQTSLHNDRFRNFIAVFLGVKRVYLFPPEALSNLYIAPLDRCFQGALTSLVNPISPDNRKFPLFQMIAKQMRVVDVHEGEILYIPPLWWHLVSANGGLNLSANIWAEEVECAPSLYLPRALRLMDTEIPGESLETRRKLRHLFHATLSKSTIDTLCTGSLARTVTKTALDELQTLRSIVDEDLRARWAGWVGSLLDHLVFQLQGDPFPTLTKGEFYRMVSRMRTSSLSGS</sequence>
<dbReference type="InterPro" id="IPR003347">
    <property type="entry name" value="JmjC_dom"/>
</dbReference>
<proteinExistence type="predicted"/>
<reference evidence="2 3" key="1">
    <citation type="submission" date="2016-10" db="EMBL/GenBank/DDBJ databases">
        <authorList>
            <person name="de Groot N.N."/>
        </authorList>
    </citation>
    <scope>NUCLEOTIDE SEQUENCE [LARGE SCALE GENOMIC DNA]</scope>
    <source>
        <strain evidence="2 3">Nl18</strain>
    </source>
</reference>
<dbReference type="Proteomes" id="UP000183898">
    <property type="component" value="Unassembled WGS sequence"/>
</dbReference>
<protein>
    <submittedName>
        <fullName evidence="2">Cupin-like domain-containing protein</fullName>
    </submittedName>
</protein>
<dbReference type="InterPro" id="IPR014710">
    <property type="entry name" value="RmlC-like_jellyroll"/>
</dbReference>
<evidence type="ECO:0000313" key="2">
    <source>
        <dbReference type="EMBL" id="SEO17680.1"/>
    </source>
</evidence>
<dbReference type="RefSeq" id="WP_074748379.1">
    <property type="nucleotide sequence ID" value="NZ_FOCT01000013.1"/>
</dbReference>
<dbReference type="Pfam" id="PF13621">
    <property type="entry name" value="Cupin_8"/>
    <property type="match status" value="1"/>
</dbReference>
<dbReference type="SMART" id="SM00558">
    <property type="entry name" value="JmjC"/>
    <property type="match status" value="1"/>
</dbReference>
<accession>A0A1H8MK79</accession>
<feature type="domain" description="JmjC" evidence="1">
    <location>
        <begin position="127"/>
        <end position="289"/>
    </location>
</feature>
<name>A0A1H8MK79_9PROT</name>
<dbReference type="AlphaFoldDB" id="A0A1H8MK79"/>
<dbReference type="PANTHER" id="PTHR12461">
    <property type="entry name" value="HYPOXIA-INDUCIBLE FACTOR 1 ALPHA INHIBITOR-RELATED"/>
    <property type="match status" value="1"/>
</dbReference>
<dbReference type="EMBL" id="FOCT01000013">
    <property type="protein sequence ID" value="SEO17680.1"/>
    <property type="molecule type" value="Genomic_DNA"/>
</dbReference>
<dbReference type="SUPFAM" id="SSF51197">
    <property type="entry name" value="Clavaminate synthase-like"/>
    <property type="match status" value="1"/>
</dbReference>
<gene>
    <name evidence="2" type="ORF">SAMN05216404_11310</name>
</gene>
<dbReference type="PROSITE" id="PS51184">
    <property type="entry name" value="JMJC"/>
    <property type="match status" value="1"/>
</dbReference>
<evidence type="ECO:0000313" key="3">
    <source>
        <dbReference type="Proteomes" id="UP000183898"/>
    </source>
</evidence>
<dbReference type="InterPro" id="IPR041667">
    <property type="entry name" value="Cupin_8"/>
</dbReference>
<dbReference type="Gene3D" id="2.60.120.10">
    <property type="entry name" value="Jelly Rolls"/>
    <property type="match status" value="1"/>
</dbReference>
<organism evidence="2 3">
    <name type="scientific">Nitrosospira multiformis</name>
    <dbReference type="NCBI Taxonomy" id="1231"/>
    <lineage>
        <taxon>Bacteria</taxon>
        <taxon>Pseudomonadati</taxon>
        <taxon>Pseudomonadota</taxon>
        <taxon>Betaproteobacteria</taxon>
        <taxon>Nitrosomonadales</taxon>
        <taxon>Nitrosomonadaceae</taxon>
        <taxon>Nitrosospira</taxon>
    </lineage>
</organism>
<evidence type="ECO:0000259" key="1">
    <source>
        <dbReference type="PROSITE" id="PS51184"/>
    </source>
</evidence>
<dbReference type="PANTHER" id="PTHR12461:SF102">
    <property type="entry name" value="LYSINE-SPECIFIC DEMETHYLASE JMJ31"/>
    <property type="match status" value="1"/>
</dbReference>